<gene>
    <name evidence="3 7" type="primary">grpE</name>
    <name evidence="7" type="ORF">IAB02_02885</name>
</gene>
<evidence type="ECO:0000256" key="1">
    <source>
        <dbReference type="ARBA" id="ARBA00009054"/>
    </source>
</evidence>
<dbReference type="Proteomes" id="UP000824072">
    <property type="component" value="Unassembled WGS sequence"/>
</dbReference>
<protein>
    <recommendedName>
        <fullName evidence="3 4">Protein GrpE</fullName>
    </recommendedName>
    <alternativeName>
        <fullName evidence="3">HSP-70 cofactor</fullName>
    </alternativeName>
</protein>
<dbReference type="PANTHER" id="PTHR21237:SF23">
    <property type="entry name" value="GRPE PROTEIN HOMOLOG, MITOCHONDRIAL"/>
    <property type="match status" value="1"/>
</dbReference>
<dbReference type="AlphaFoldDB" id="A0A9D1IAP5"/>
<dbReference type="InterPro" id="IPR009012">
    <property type="entry name" value="GrpE_head"/>
</dbReference>
<evidence type="ECO:0000313" key="7">
    <source>
        <dbReference type="EMBL" id="HIU33483.1"/>
    </source>
</evidence>
<comment type="subunit">
    <text evidence="3">Homodimer.</text>
</comment>
<feature type="region of interest" description="Disordered" evidence="6">
    <location>
        <begin position="1"/>
        <end position="53"/>
    </location>
</feature>
<dbReference type="Gene3D" id="2.30.22.10">
    <property type="entry name" value="Head domain of nucleotide exchange factor GrpE"/>
    <property type="match status" value="1"/>
</dbReference>
<proteinExistence type="inferred from homology"/>
<dbReference type="PANTHER" id="PTHR21237">
    <property type="entry name" value="GRPE PROTEIN"/>
    <property type="match status" value="1"/>
</dbReference>
<reference evidence="7" key="1">
    <citation type="submission" date="2020-10" db="EMBL/GenBank/DDBJ databases">
        <authorList>
            <person name="Gilroy R."/>
        </authorList>
    </citation>
    <scope>NUCLEOTIDE SEQUENCE</scope>
    <source>
        <strain evidence="7">ChiHcec3-11533</strain>
    </source>
</reference>
<evidence type="ECO:0000256" key="6">
    <source>
        <dbReference type="SAM" id="MobiDB-lite"/>
    </source>
</evidence>
<dbReference type="NCBIfam" id="NF010738">
    <property type="entry name" value="PRK14140.1"/>
    <property type="match status" value="1"/>
</dbReference>
<organism evidence="7 8">
    <name type="scientific">Candidatus Pullichristensenella excrementigallinarum</name>
    <dbReference type="NCBI Taxonomy" id="2840907"/>
    <lineage>
        <taxon>Bacteria</taxon>
        <taxon>Bacillati</taxon>
        <taxon>Bacillota</taxon>
        <taxon>Clostridia</taxon>
        <taxon>Candidatus Pullichristensenella</taxon>
    </lineage>
</organism>
<evidence type="ECO:0000256" key="4">
    <source>
        <dbReference type="RuleBase" id="RU000639"/>
    </source>
</evidence>
<dbReference type="GO" id="GO:0051087">
    <property type="term" value="F:protein-folding chaperone binding"/>
    <property type="evidence" value="ECO:0007669"/>
    <property type="project" value="InterPro"/>
</dbReference>
<dbReference type="CDD" id="cd00446">
    <property type="entry name" value="GrpE"/>
    <property type="match status" value="1"/>
</dbReference>
<dbReference type="PROSITE" id="PS01071">
    <property type="entry name" value="GRPE"/>
    <property type="match status" value="1"/>
</dbReference>
<dbReference type="InterPro" id="IPR013805">
    <property type="entry name" value="GrpE_CC"/>
</dbReference>
<comment type="similarity">
    <text evidence="1 3 5">Belongs to the GrpE family.</text>
</comment>
<dbReference type="EMBL" id="DVMU01000064">
    <property type="protein sequence ID" value="HIU33483.1"/>
    <property type="molecule type" value="Genomic_DNA"/>
</dbReference>
<reference evidence="7" key="2">
    <citation type="journal article" date="2021" name="PeerJ">
        <title>Extensive microbial diversity within the chicken gut microbiome revealed by metagenomics and culture.</title>
        <authorList>
            <person name="Gilroy R."/>
            <person name="Ravi A."/>
            <person name="Getino M."/>
            <person name="Pursley I."/>
            <person name="Horton D.L."/>
            <person name="Alikhan N.F."/>
            <person name="Baker D."/>
            <person name="Gharbi K."/>
            <person name="Hall N."/>
            <person name="Watson M."/>
            <person name="Adriaenssens E.M."/>
            <person name="Foster-Nyarko E."/>
            <person name="Jarju S."/>
            <person name="Secka A."/>
            <person name="Antonio M."/>
            <person name="Oren A."/>
            <person name="Chaudhuri R.R."/>
            <person name="La Ragione R."/>
            <person name="Hildebrand F."/>
            <person name="Pallen M.J."/>
        </authorList>
    </citation>
    <scope>NUCLEOTIDE SEQUENCE</scope>
    <source>
        <strain evidence="7">ChiHcec3-11533</strain>
    </source>
</reference>
<dbReference type="PRINTS" id="PR00773">
    <property type="entry name" value="GRPEPROTEIN"/>
</dbReference>
<dbReference type="Gene3D" id="3.90.20.20">
    <property type="match status" value="1"/>
</dbReference>
<name>A0A9D1IAP5_9FIRM</name>
<dbReference type="SUPFAM" id="SSF51064">
    <property type="entry name" value="Head domain of nucleotide exchange factor GrpE"/>
    <property type="match status" value="1"/>
</dbReference>
<sequence>MKKKEHAPDTPLTAEEERAQAENPELKKEEIPSQEKADAQEEKEADVDQWREALEQAVKQRDDYLDSLRRTQADFQNFRRRNQTARSDGFQEGQREVIQEILPAIDNLERAIQAAPDDSPLKEGVKMTLQLLLESLKKFGLEEIPALGEEFDPEKHHAVMKEAGDEPNKVLEVFQKGYRVKDKIIRYAMVKVSVEE</sequence>
<evidence type="ECO:0000256" key="5">
    <source>
        <dbReference type="RuleBase" id="RU004478"/>
    </source>
</evidence>
<dbReference type="GO" id="GO:0006457">
    <property type="term" value="P:protein folding"/>
    <property type="evidence" value="ECO:0007669"/>
    <property type="project" value="InterPro"/>
</dbReference>
<feature type="compositionally biased region" description="Basic and acidic residues" evidence="6">
    <location>
        <begin position="15"/>
        <end position="53"/>
    </location>
</feature>
<dbReference type="HAMAP" id="MF_01151">
    <property type="entry name" value="GrpE"/>
    <property type="match status" value="1"/>
</dbReference>
<comment type="subcellular location">
    <subcellularLocation>
        <location evidence="3">Cytoplasm</location>
    </subcellularLocation>
</comment>
<evidence type="ECO:0000256" key="2">
    <source>
        <dbReference type="ARBA" id="ARBA00023186"/>
    </source>
</evidence>
<keyword evidence="2 3" id="KW-0143">Chaperone</keyword>
<comment type="function">
    <text evidence="3 4">Participates actively in the response to hyperosmotic and heat shock by preventing the aggregation of stress-denatured proteins, in association with DnaK and GrpE. It is the nucleotide exchange factor for DnaK and may function as a thermosensor. Unfolded proteins bind initially to DnaJ; upon interaction with the DnaJ-bound protein, DnaK hydrolyzes its bound ATP, resulting in the formation of a stable complex. GrpE releases ADP from DnaK; ATP binding to DnaK triggers the release of the substrate protein, thus completing the reaction cycle. Several rounds of ATP-dependent interactions between DnaJ, DnaK and GrpE are required for fully efficient folding.</text>
</comment>
<keyword evidence="3" id="KW-0963">Cytoplasm</keyword>
<dbReference type="Pfam" id="PF01025">
    <property type="entry name" value="GrpE"/>
    <property type="match status" value="1"/>
</dbReference>
<accession>A0A9D1IAP5</accession>
<dbReference type="GO" id="GO:0051082">
    <property type="term" value="F:unfolded protein binding"/>
    <property type="evidence" value="ECO:0007669"/>
    <property type="project" value="TreeGrafter"/>
</dbReference>
<dbReference type="GO" id="GO:0000774">
    <property type="term" value="F:adenyl-nucleotide exchange factor activity"/>
    <property type="evidence" value="ECO:0007669"/>
    <property type="project" value="InterPro"/>
</dbReference>
<evidence type="ECO:0000256" key="3">
    <source>
        <dbReference type="HAMAP-Rule" id="MF_01151"/>
    </source>
</evidence>
<dbReference type="GO" id="GO:0005737">
    <property type="term" value="C:cytoplasm"/>
    <property type="evidence" value="ECO:0007669"/>
    <property type="project" value="UniProtKB-SubCell"/>
</dbReference>
<keyword evidence="3 4" id="KW-0346">Stress response</keyword>
<dbReference type="SUPFAM" id="SSF58014">
    <property type="entry name" value="Coiled-coil domain of nucleotide exchange factor GrpE"/>
    <property type="match status" value="1"/>
</dbReference>
<evidence type="ECO:0000313" key="8">
    <source>
        <dbReference type="Proteomes" id="UP000824072"/>
    </source>
</evidence>
<comment type="caution">
    <text evidence="7">The sequence shown here is derived from an EMBL/GenBank/DDBJ whole genome shotgun (WGS) entry which is preliminary data.</text>
</comment>
<dbReference type="GO" id="GO:0042803">
    <property type="term" value="F:protein homodimerization activity"/>
    <property type="evidence" value="ECO:0007669"/>
    <property type="project" value="InterPro"/>
</dbReference>
<dbReference type="InterPro" id="IPR000740">
    <property type="entry name" value="GrpE"/>
</dbReference>